<evidence type="ECO:0000256" key="2">
    <source>
        <dbReference type="SAM" id="Phobius"/>
    </source>
</evidence>
<dbReference type="RefSeq" id="WP_340269428.1">
    <property type="nucleotide sequence ID" value="NZ_JBBEOG010000004.1"/>
</dbReference>
<reference evidence="4" key="1">
    <citation type="journal article" date="2019" name="Int. J. Syst. Evol. Microbiol.">
        <title>The Global Catalogue of Microorganisms (GCM) 10K type strain sequencing project: providing services to taxonomists for standard genome sequencing and annotation.</title>
        <authorList>
            <consortium name="The Broad Institute Genomics Platform"/>
            <consortium name="The Broad Institute Genome Sequencing Center for Infectious Disease"/>
            <person name="Wu L."/>
            <person name="Ma J."/>
        </authorList>
    </citation>
    <scope>NUCLEOTIDE SEQUENCE [LARGE SCALE GENOMIC DNA]</scope>
    <source>
        <strain evidence="4">CCUG 43114</strain>
    </source>
</reference>
<dbReference type="Proteomes" id="UP001596122">
    <property type="component" value="Unassembled WGS sequence"/>
</dbReference>
<feature type="transmembrane region" description="Helical" evidence="2">
    <location>
        <begin position="96"/>
        <end position="122"/>
    </location>
</feature>
<keyword evidence="2" id="KW-0812">Transmembrane</keyword>
<evidence type="ECO:0000313" key="4">
    <source>
        <dbReference type="Proteomes" id="UP001596122"/>
    </source>
</evidence>
<feature type="region of interest" description="Disordered" evidence="1">
    <location>
        <begin position="1"/>
        <end position="39"/>
    </location>
</feature>
<accession>A0ABW0GTJ6</accession>
<keyword evidence="2" id="KW-0472">Membrane</keyword>
<dbReference type="EMBL" id="JBHSLD010000009">
    <property type="protein sequence ID" value="MFC5381531.1"/>
    <property type="molecule type" value="Genomic_DNA"/>
</dbReference>
<feature type="transmembrane region" description="Helical" evidence="2">
    <location>
        <begin position="61"/>
        <end position="84"/>
    </location>
</feature>
<evidence type="ECO:0000313" key="3">
    <source>
        <dbReference type="EMBL" id="MFC5381531.1"/>
    </source>
</evidence>
<keyword evidence="2" id="KW-1133">Transmembrane helix</keyword>
<organism evidence="3 4">
    <name type="scientific">Aquipuribacter nitratireducens</name>
    <dbReference type="NCBI Taxonomy" id="650104"/>
    <lineage>
        <taxon>Bacteria</taxon>
        <taxon>Bacillati</taxon>
        <taxon>Actinomycetota</taxon>
        <taxon>Actinomycetes</taxon>
        <taxon>Micrococcales</taxon>
        <taxon>Intrasporangiaceae</taxon>
        <taxon>Aquipuribacter</taxon>
    </lineage>
</organism>
<gene>
    <name evidence="3" type="ORF">ACFPJ6_12070</name>
</gene>
<keyword evidence="4" id="KW-1185">Reference proteome</keyword>
<feature type="compositionally biased region" description="Basic and acidic residues" evidence="1">
    <location>
        <begin position="7"/>
        <end position="24"/>
    </location>
</feature>
<name>A0ABW0GTJ6_9MICO</name>
<proteinExistence type="predicted"/>
<feature type="transmembrane region" description="Helical" evidence="2">
    <location>
        <begin position="185"/>
        <end position="203"/>
    </location>
</feature>
<sequence length="225" mass="24172">MAAETQRPGDDGDHGFGPHDDRADTPGADDVGGGAVPADVMSESRRDATAVLVTWVLRRSFWTLLLLGLAYGWLAGAVTPVALVRLDDPLRLFAALATPLAGIAVAIGFRVAVDLAALVVAFPRTRWVVTDRTRRNRHTRAPVRRWVDRLYMTTAYRELRSTWTVRGRAATHLGHSGPWLTALNVLLWLTTALAAAVLVVAVAETEGMVPARLGVLLGFPLPGAG</sequence>
<comment type="caution">
    <text evidence="3">The sequence shown here is derived from an EMBL/GenBank/DDBJ whole genome shotgun (WGS) entry which is preliminary data.</text>
</comment>
<protein>
    <submittedName>
        <fullName evidence="3">Uncharacterized protein</fullName>
    </submittedName>
</protein>
<evidence type="ECO:0000256" key="1">
    <source>
        <dbReference type="SAM" id="MobiDB-lite"/>
    </source>
</evidence>